<dbReference type="InterPro" id="IPR005131">
    <property type="entry name" value="Ser_deHydtase_bsu"/>
</dbReference>
<dbReference type="Gene3D" id="3.30.1330.90">
    <property type="entry name" value="D-3-phosphoglycerate dehydrogenase, domain 3"/>
    <property type="match status" value="1"/>
</dbReference>
<dbReference type="InterPro" id="IPR029009">
    <property type="entry name" value="ASB_dom_sf"/>
</dbReference>
<keyword evidence="8 11" id="KW-0411">Iron-sulfur</keyword>
<keyword evidence="4 11" id="KW-0312">Gluconeogenesis</keyword>
<dbReference type="PROSITE" id="PS51671">
    <property type="entry name" value="ACT"/>
    <property type="match status" value="1"/>
</dbReference>
<gene>
    <name evidence="14" type="primary">sdaAB</name>
    <name evidence="14" type="ORF">K5V21_17960</name>
</gene>
<keyword evidence="9 11" id="KW-0456">Lyase</keyword>
<accession>A0ABS7L2L2</accession>
<dbReference type="Pfam" id="PF03315">
    <property type="entry name" value="SDH_beta"/>
    <property type="match status" value="1"/>
</dbReference>
<evidence type="ECO:0000256" key="4">
    <source>
        <dbReference type="ARBA" id="ARBA00022432"/>
    </source>
</evidence>
<evidence type="ECO:0000256" key="9">
    <source>
        <dbReference type="ARBA" id="ARBA00023239"/>
    </source>
</evidence>
<evidence type="ECO:0000256" key="6">
    <source>
        <dbReference type="ARBA" id="ARBA00022723"/>
    </source>
</evidence>
<evidence type="ECO:0000256" key="3">
    <source>
        <dbReference type="ARBA" id="ARBA00008636"/>
    </source>
</evidence>
<comment type="caution">
    <text evidence="14">The sequence shown here is derived from an EMBL/GenBank/DDBJ whole genome shotgun (WGS) entry which is preliminary data.</text>
</comment>
<feature type="domain" description="ACT" evidence="13">
    <location>
        <begin position="149"/>
        <end position="221"/>
    </location>
</feature>
<comment type="similarity">
    <text evidence="3 11 12">Belongs to the iron-sulfur dependent L-serine dehydratase family.</text>
</comment>
<dbReference type="Proteomes" id="UP001299068">
    <property type="component" value="Unassembled WGS sequence"/>
</dbReference>
<organism evidence="14 15">
    <name type="scientific">Clostridium sardiniense</name>
    <name type="common">Clostridium absonum</name>
    <dbReference type="NCBI Taxonomy" id="29369"/>
    <lineage>
        <taxon>Bacteria</taxon>
        <taxon>Bacillati</taxon>
        <taxon>Bacillota</taxon>
        <taxon>Clostridia</taxon>
        <taxon>Eubacteriales</taxon>
        <taxon>Clostridiaceae</taxon>
        <taxon>Clostridium</taxon>
    </lineage>
</organism>
<dbReference type="InterPro" id="IPR004643">
    <property type="entry name" value="Fe-S_L-Ser_bsu"/>
</dbReference>
<dbReference type="PANTHER" id="PTHR30182:SF12">
    <property type="entry name" value="L-SERINE DEHYDRATASE, BETA CHAIN-RELATED"/>
    <property type="match status" value="1"/>
</dbReference>
<dbReference type="InterPro" id="IPR051318">
    <property type="entry name" value="Fe-S_L-Ser"/>
</dbReference>
<dbReference type="Pfam" id="PF01842">
    <property type="entry name" value="ACT"/>
    <property type="match status" value="1"/>
</dbReference>
<protein>
    <recommendedName>
        <fullName evidence="11">L-serine deaminase</fullName>
    </recommendedName>
</protein>
<sequence length="233" mass="25008">MKNFGVFDILGPIMVGPSSSHTAGAAKLGKIAKSIVGTDIKEVTFLLHGSFGKTYKGHGTDRALVAGILGMSPSDDNLKNSILIAKNKGLKINFIEQDLGQAHPNTVKFLIKDINDNIHEIMGSSIGGGSVEINEINGNKVQITGSYPTIITCHKDIPGTVAKVSELLYEDKINIAFMKLGRAEKGKDATMTFEVDSVISSSLLNDIKKIDGINKVIIINPEMEVSNNDREVS</sequence>
<evidence type="ECO:0000256" key="10">
    <source>
        <dbReference type="ARBA" id="ARBA00049406"/>
    </source>
</evidence>
<comment type="cofactor">
    <cofactor evidence="1 12">
        <name>[4Fe-4S] cluster</name>
        <dbReference type="ChEBI" id="CHEBI:49883"/>
    </cofactor>
</comment>
<dbReference type="PANTHER" id="PTHR30182">
    <property type="entry name" value="L-SERINE DEHYDRATASE"/>
    <property type="match status" value="1"/>
</dbReference>
<evidence type="ECO:0000256" key="12">
    <source>
        <dbReference type="RuleBase" id="RU366059"/>
    </source>
</evidence>
<dbReference type="NCBIfam" id="TIGR00719">
    <property type="entry name" value="sda_beta"/>
    <property type="match status" value="1"/>
</dbReference>
<evidence type="ECO:0000259" key="13">
    <source>
        <dbReference type="PROSITE" id="PS51671"/>
    </source>
</evidence>
<evidence type="ECO:0000256" key="11">
    <source>
        <dbReference type="PIRNR" id="PIRNR036692"/>
    </source>
</evidence>
<comment type="pathway">
    <text evidence="2 11">Carbohydrate biosynthesis; gluconeogenesis.</text>
</comment>
<dbReference type="EMBL" id="JAIKTU010000021">
    <property type="protein sequence ID" value="MBY0757318.1"/>
    <property type="molecule type" value="Genomic_DNA"/>
</dbReference>
<dbReference type="Gene3D" id="3.30.70.260">
    <property type="match status" value="1"/>
</dbReference>
<evidence type="ECO:0000256" key="7">
    <source>
        <dbReference type="ARBA" id="ARBA00023004"/>
    </source>
</evidence>
<comment type="catalytic activity">
    <reaction evidence="10 11 12">
        <text>L-serine = pyruvate + NH4(+)</text>
        <dbReference type="Rhea" id="RHEA:19169"/>
        <dbReference type="ChEBI" id="CHEBI:15361"/>
        <dbReference type="ChEBI" id="CHEBI:28938"/>
        <dbReference type="ChEBI" id="CHEBI:33384"/>
        <dbReference type="EC" id="4.3.1.17"/>
    </reaction>
</comment>
<evidence type="ECO:0000313" key="15">
    <source>
        <dbReference type="Proteomes" id="UP001299068"/>
    </source>
</evidence>
<keyword evidence="5 11" id="KW-0004">4Fe-4S</keyword>
<dbReference type="InterPro" id="IPR045865">
    <property type="entry name" value="ACT-like_dom_sf"/>
</dbReference>
<reference evidence="14 15" key="1">
    <citation type="journal article" date="2021" name="Cell Host Microbe">
        <title>in vivo commensal control of Clostridioides difficile virulence.</title>
        <authorList>
            <person name="Girinathan B.P."/>
            <person name="Dibenedetto N."/>
            <person name="Worley J.N."/>
            <person name="Peltier J."/>
            <person name="Arrieta-Ortiz M.L."/>
            <person name="Rupa Christinal Immanuel S."/>
            <person name="Lavin R."/>
            <person name="Delaney M.L."/>
            <person name="Cummins C."/>
            <person name="Hoffmann M."/>
            <person name="Luo Y."/>
            <person name="Gonzalez-Escalona N."/>
            <person name="Allard M."/>
            <person name="Onderdonk A.B."/>
            <person name="Gerber G.K."/>
            <person name="Sonenshein A.L."/>
            <person name="Baliga N."/>
            <person name="Dupuy B."/>
            <person name="Bry L."/>
        </authorList>
    </citation>
    <scope>NUCLEOTIDE SEQUENCE [LARGE SCALE GENOMIC DNA]</scope>
    <source>
        <strain evidence="14 15">DSM 599</strain>
    </source>
</reference>
<dbReference type="CDD" id="cd04903">
    <property type="entry name" value="ACT_LSD"/>
    <property type="match status" value="1"/>
</dbReference>
<keyword evidence="15" id="KW-1185">Reference proteome</keyword>
<keyword evidence="7 11" id="KW-0408">Iron</keyword>
<evidence type="ECO:0000256" key="2">
    <source>
        <dbReference type="ARBA" id="ARBA00004742"/>
    </source>
</evidence>
<proteinExistence type="inferred from homology"/>
<dbReference type="PIRSF" id="PIRSF036692">
    <property type="entry name" value="SDH_B"/>
    <property type="match status" value="1"/>
</dbReference>
<dbReference type="SUPFAM" id="SSF143548">
    <property type="entry name" value="Serine metabolism enzymes domain"/>
    <property type="match status" value="1"/>
</dbReference>
<evidence type="ECO:0000256" key="1">
    <source>
        <dbReference type="ARBA" id="ARBA00001966"/>
    </source>
</evidence>
<dbReference type="InterPro" id="IPR002912">
    <property type="entry name" value="ACT_dom"/>
</dbReference>
<evidence type="ECO:0000256" key="5">
    <source>
        <dbReference type="ARBA" id="ARBA00022485"/>
    </source>
</evidence>
<dbReference type="RefSeq" id="WP_221862420.1">
    <property type="nucleotide sequence ID" value="NZ_JAIKTU010000021.1"/>
</dbReference>
<keyword evidence="6 11" id="KW-0479">Metal-binding</keyword>
<dbReference type="SUPFAM" id="SSF55021">
    <property type="entry name" value="ACT-like"/>
    <property type="match status" value="1"/>
</dbReference>
<dbReference type="GO" id="GO:0003941">
    <property type="term" value="F:L-serine ammonia-lyase activity"/>
    <property type="evidence" value="ECO:0007669"/>
    <property type="project" value="UniProtKB-EC"/>
</dbReference>
<evidence type="ECO:0000256" key="8">
    <source>
        <dbReference type="ARBA" id="ARBA00023014"/>
    </source>
</evidence>
<name>A0ABS7L2L2_CLOSR</name>
<evidence type="ECO:0000313" key="14">
    <source>
        <dbReference type="EMBL" id="MBY0757318.1"/>
    </source>
</evidence>